<dbReference type="InterPro" id="IPR045596">
    <property type="entry name" value="DUF6459"/>
</dbReference>
<dbReference type="EMBL" id="SZZH01000001">
    <property type="protein sequence ID" value="TKV61508.1"/>
    <property type="molecule type" value="Genomic_DNA"/>
</dbReference>
<evidence type="ECO:0000313" key="2">
    <source>
        <dbReference type="EMBL" id="TKV61508.1"/>
    </source>
</evidence>
<dbReference type="OrthoDB" id="3266345at2"/>
<proteinExistence type="predicted"/>
<name>A0A4U6QMV8_9ACTN</name>
<keyword evidence="3" id="KW-1185">Reference proteome</keyword>
<evidence type="ECO:0000313" key="3">
    <source>
        <dbReference type="Proteomes" id="UP000306985"/>
    </source>
</evidence>
<sequence>MTTALAPSHPDPRVAVRRRPYLVPVPDCEPPFDDEAVGCPHHTGPAASPDDDRPEFAVRHGVWRGGVTAVAPQPLPGSSVGSGPVRHLAAVRPVVHGPAPMRRAPEPGSADHSARMLARALVEVLAGHRPAQQLRGFCAPAVFAELQRGERRRTPALPHVLSVRVCEPAPDAAEVATVYRRGDRVRMVAFRLERPAGDGVGGAAKWCITALQAG</sequence>
<dbReference type="Proteomes" id="UP000306985">
    <property type="component" value="Unassembled WGS sequence"/>
</dbReference>
<gene>
    <name evidence="2" type="ORF">FDO65_08035</name>
</gene>
<dbReference type="Pfam" id="PF20060">
    <property type="entry name" value="DUF6459"/>
    <property type="match status" value="1"/>
</dbReference>
<evidence type="ECO:0000256" key="1">
    <source>
        <dbReference type="SAM" id="MobiDB-lite"/>
    </source>
</evidence>
<feature type="region of interest" description="Disordered" evidence="1">
    <location>
        <begin position="33"/>
        <end position="54"/>
    </location>
</feature>
<dbReference type="AlphaFoldDB" id="A0A4U6QMV8"/>
<evidence type="ECO:0008006" key="4">
    <source>
        <dbReference type="Google" id="ProtNLM"/>
    </source>
</evidence>
<reference evidence="2 3" key="1">
    <citation type="submission" date="2019-05" db="EMBL/GenBank/DDBJ databases">
        <title>Nakamurella sp. N5BH11, whole genome shotgun sequence.</title>
        <authorList>
            <person name="Tuo L."/>
        </authorList>
    </citation>
    <scope>NUCLEOTIDE SEQUENCE [LARGE SCALE GENOMIC DNA]</scope>
    <source>
        <strain evidence="2 3">N5BH11</strain>
    </source>
</reference>
<dbReference type="RefSeq" id="WP_137448813.1">
    <property type="nucleotide sequence ID" value="NZ_SZZH01000001.1"/>
</dbReference>
<accession>A0A4U6QMV8</accession>
<comment type="caution">
    <text evidence="2">The sequence shown here is derived from an EMBL/GenBank/DDBJ whole genome shotgun (WGS) entry which is preliminary data.</text>
</comment>
<protein>
    <recommendedName>
        <fullName evidence="4">Alanine, arginine and proline rich protein</fullName>
    </recommendedName>
</protein>
<organism evidence="2 3">
    <name type="scientific">Nakamurella flava</name>
    <dbReference type="NCBI Taxonomy" id="2576308"/>
    <lineage>
        <taxon>Bacteria</taxon>
        <taxon>Bacillati</taxon>
        <taxon>Actinomycetota</taxon>
        <taxon>Actinomycetes</taxon>
        <taxon>Nakamurellales</taxon>
        <taxon>Nakamurellaceae</taxon>
        <taxon>Nakamurella</taxon>
    </lineage>
</organism>